<name>A0AAW1WKH9_RUBAR</name>
<proteinExistence type="predicted"/>
<sequence>MGDGIGGVKKMGAGNRHSVALVLLVSTMIMLVATSHCKMSTTTTTSAGNSTAASSAWCDGYIMDGQCILIPQAYGGGEPHLEYLDMDVMDMMVAEYDGSGESSSRRVLVTGGQPKLNLGDSLKAQAPTCTNSKGQRYTCQNPTSTNGLVPECPVTVMYNRVCPL</sequence>
<comment type="caution">
    <text evidence="2">The sequence shown here is derived from an EMBL/GenBank/DDBJ whole genome shotgun (WGS) entry which is preliminary data.</text>
</comment>
<dbReference type="AlphaFoldDB" id="A0AAW1WKH9"/>
<keyword evidence="3" id="KW-1185">Reference proteome</keyword>
<accession>A0AAW1WKH9</accession>
<keyword evidence="1" id="KW-0472">Membrane</keyword>
<keyword evidence="1" id="KW-0812">Transmembrane</keyword>
<evidence type="ECO:0000313" key="3">
    <source>
        <dbReference type="Proteomes" id="UP001457282"/>
    </source>
</evidence>
<protein>
    <submittedName>
        <fullName evidence="2">Uncharacterized protein</fullName>
    </submittedName>
</protein>
<gene>
    <name evidence="2" type="ORF">M0R45_033214</name>
</gene>
<dbReference type="Proteomes" id="UP001457282">
    <property type="component" value="Unassembled WGS sequence"/>
</dbReference>
<evidence type="ECO:0000313" key="2">
    <source>
        <dbReference type="EMBL" id="KAK9924867.1"/>
    </source>
</evidence>
<organism evidence="2 3">
    <name type="scientific">Rubus argutus</name>
    <name type="common">Southern blackberry</name>
    <dbReference type="NCBI Taxonomy" id="59490"/>
    <lineage>
        <taxon>Eukaryota</taxon>
        <taxon>Viridiplantae</taxon>
        <taxon>Streptophyta</taxon>
        <taxon>Embryophyta</taxon>
        <taxon>Tracheophyta</taxon>
        <taxon>Spermatophyta</taxon>
        <taxon>Magnoliopsida</taxon>
        <taxon>eudicotyledons</taxon>
        <taxon>Gunneridae</taxon>
        <taxon>Pentapetalae</taxon>
        <taxon>rosids</taxon>
        <taxon>fabids</taxon>
        <taxon>Rosales</taxon>
        <taxon>Rosaceae</taxon>
        <taxon>Rosoideae</taxon>
        <taxon>Rosoideae incertae sedis</taxon>
        <taxon>Rubus</taxon>
    </lineage>
</organism>
<dbReference type="EMBL" id="JBEDUW010000006">
    <property type="protein sequence ID" value="KAK9924867.1"/>
    <property type="molecule type" value="Genomic_DNA"/>
</dbReference>
<evidence type="ECO:0000256" key="1">
    <source>
        <dbReference type="SAM" id="Phobius"/>
    </source>
</evidence>
<reference evidence="2 3" key="1">
    <citation type="journal article" date="2023" name="G3 (Bethesda)">
        <title>A chromosome-length genome assembly and annotation of blackberry (Rubus argutus, cv. 'Hillquist').</title>
        <authorList>
            <person name="Bruna T."/>
            <person name="Aryal R."/>
            <person name="Dudchenko O."/>
            <person name="Sargent D.J."/>
            <person name="Mead D."/>
            <person name="Buti M."/>
            <person name="Cavallini A."/>
            <person name="Hytonen T."/>
            <person name="Andres J."/>
            <person name="Pham M."/>
            <person name="Weisz D."/>
            <person name="Mascagni F."/>
            <person name="Usai G."/>
            <person name="Natali L."/>
            <person name="Bassil N."/>
            <person name="Fernandez G.E."/>
            <person name="Lomsadze A."/>
            <person name="Armour M."/>
            <person name="Olukolu B."/>
            <person name="Poorten T."/>
            <person name="Britton C."/>
            <person name="Davik J."/>
            <person name="Ashrafi H."/>
            <person name="Aiden E.L."/>
            <person name="Borodovsky M."/>
            <person name="Worthington M."/>
        </authorList>
    </citation>
    <scope>NUCLEOTIDE SEQUENCE [LARGE SCALE GENOMIC DNA]</scope>
    <source>
        <strain evidence="2">PI 553951</strain>
    </source>
</reference>
<keyword evidence="1" id="KW-1133">Transmembrane helix</keyword>
<feature type="transmembrane region" description="Helical" evidence="1">
    <location>
        <begin position="19"/>
        <end position="36"/>
    </location>
</feature>